<keyword evidence="3" id="KW-0175">Coiled coil</keyword>
<keyword evidence="2" id="KW-0184">Conjugation</keyword>
<feature type="domain" description="MobA/MobL protein" evidence="5">
    <location>
        <begin position="7"/>
        <end position="93"/>
    </location>
</feature>
<feature type="coiled-coil region" evidence="3">
    <location>
        <begin position="110"/>
        <end position="140"/>
    </location>
</feature>
<reference evidence="7" key="1">
    <citation type="submission" date="2016-10" db="EMBL/GenBank/DDBJ databases">
        <authorList>
            <person name="Varghese N."/>
            <person name="Submissions S."/>
        </authorList>
    </citation>
    <scope>NUCLEOTIDE SEQUENCE [LARGE SCALE GENOMIC DNA]</scope>
    <source>
        <strain evidence="7">CGMCC 1.3566</strain>
    </source>
</reference>
<sequence length="358" mass="42601">MAKAETKKEYLKDKDGNFLYNKKGKIKTRKVDLVGWDKSELIEEWRQEWANHANKMLEREGVNERIDHRSHEERGLEFQPTQHVGYKANAMEKEGIQTERGNYNREVKAYNQTVVDLQAYREEKRQLEQEKAQEEQFSTAAERTQLASAEKFLKAKPTFEAIDKRLRQLIGFENKVERDYQALEQKDQDFKEIKKHLFEISSSQNRIKENQEKLDSVGRLEGLTKRGKTIKKSAESEIQRHKALVQEHERKLEPYREKYGFRSKPEFKAIDEKYQSKRTKLREQNRNQRGAIRRERDVLQKAKTALENRFIREVASKYPNTPEMAYLDYKTPKQIDTINQSNKAQKVHSISDFKEMRN</sequence>
<dbReference type="STRING" id="237682.SAMN05421676_10567"/>
<evidence type="ECO:0000313" key="6">
    <source>
        <dbReference type="EMBL" id="SET48490.1"/>
    </source>
</evidence>
<dbReference type="AlphaFoldDB" id="A0A1I0ESL9"/>
<organism evidence="6 7">
    <name type="scientific">Salinibacillus kushneri</name>
    <dbReference type="NCBI Taxonomy" id="237682"/>
    <lineage>
        <taxon>Bacteria</taxon>
        <taxon>Bacillati</taxon>
        <taxon>Bacillota</taxon>
        <taxon>Bacilli</taxon>
        <taxon>Bacillales</taxon>
        <taxon>Bacillaceae</taxon>
        <taxon>Salinibacillus</taxon>
    </lineage>
</organism>
<feature type="region of interest" description="Disordered" evidence="4">
    <location>
        <begin position="338"/>
        <end position="358"/>
    </location>
</feature>
<feature type="compositionally biased region" description="Basic and acidic residues" evidence="4">
    <location>
        <begin position="349"/>
        <end position="358"/>
    </location>
</feature>
<dbReference type="Gene3D" id="3.30.930.30">
    <property type="match status" value="1"/>
</dbReference>
<proteinExistence type="inferred from homology"/>
<comment type="similarity">
    <text evidence="1">Belongs to the MobA/MobL family.</text>
</comment>
<evidence type="ECO:0000256" key="3">
    <source>
        <dbReference type="SAM" id="Coils"/>
    </source>
</evidence>
<evidence type="ECO:0000313" key="7">
    <source>
        <dbReference type="Proteomes" id="UP000199095"/>
    </source>
</evidence>
<evidence type="ECO:0000256" key="2">
    <source>
        <dbReference type="ARBA" id="ARBA00022971"/>
    </source>
</evidence>
<dbReference type="InterPro" id="IPR005053">
    <property type="entry name" value="MobA_MobL"/>
</dbReference>
<feature type="coiled-coil region" evidence="3">
    <location>
        <begin position="231"/>
        <end position="258"/>
    </location>
</feature>
<protein>
    <submittedName>
        <fullName evidence="6">MobA/MobL family protein</fullName>
    </submittedName>
</protein>
<evidence type="ECO:0000256" key="1">
    <source>
        <dbReference type="ARBA" id="ARBA00010873"/>
    </source>
</evidence>
<name>A0A1I0ESL9_9BACI</name>
<gene>
    <name evidence="6" type="ORF">SAMN05421676_10567</name>
</gene>
<dbReference type="Proteomes" id="UP000199095">
    <property type="component" value="Unassembled WGS sequence"/>
</dbReference>
<evidence type="ECO:0000256" key="4">
    <source>
        <dbReference type="SAM" id="MobiDB-lite"/>
    </source>
</evidence>
<dbReference type="EMBL" id="FOHJ01000005">
    <property type="protein sequence ID" value="SET48490.1"/>
    <property type="molecule type" value="Genomic_DNA"/>
</dbReference>
<accession>A0A1I0ESL9</accession>
<dbReference type="RefSeq" id="WP_093134255.1">
    <property type="nucleotide sequence ID" value="NZ_FOHJ01000005.1"/>
</dbReference>
<keyword evidence="7" id="KW-1185">Reference proteome</keyword>
<evidence type="ECO:0000259" key="5">
    <source>
        <dbReference type="Pfam" id="PF03389"/>
    </source>
</evidence>
<dbReference type="Pfam" id="PF03389">
    <property type="entry name" value="MobA_MobL"/>
    <property type="match status" value="1"/>
</dbReference>
<dbReference type="OrthoDB" id="1826980at2"/>